<evidence type="ECO:0000256" key="1">
    <source>
        <dbReference type="ARBA" id="ARBA00022679"/>
    </source>
</evidence>
<organism evidence="7">
    <name type="scientific">gut metagenome</name>
    <dbReference type="NCBI Taxonomy" id="749906"/>
    <lineage>
        <taxon>unclassified sequences</taxon>
        <taxon>metagenomes</taxon>
        <taxon>organismal metagenomes</taxon>
    </lineage>
</organism>
<comment type="caution">
    <text evidence="7">The sequence shown here is derived from an EMBL/GenBank/DDBJ whole genome shotgun (WGS) entry which is preliminary data.</text>
</comment>
<evidence type="ECO:0000256" key="2">
    <source>
        <dbReference type="ARBA" id="ARBA00022741"/>
    </source>
</evidence>
<dbReference type="InterPro" id="IPR020568">
    <property type="entry name" value="Ribosomal_Su5_D2-typ_SF"/>
</dbReference>
<keyword evidence="2" id="KW-0547">Nucleotide-binding</keyword>
<dbReference type="Pfam" id="PF08544">
    <property type="entry name" value="GHMP_kinases_C"/>
    <property type="match status" value="1"/>
</dbReference>
<dbReference type="InterPro" id="IPR036554">
    <property type="entry name" value="GHMP_kinase_C_sf"/>
</dbReference>
<dbReference type="PANTHER" id="PTHR43527">
    <property type="entry name" value="4-DIPHOSPHOCYTIDYL-2-C-METHYL-D-ERYTHRITOL KINASE, CHLOROPLASTIC"/>
    <property type="match status" value="1"/>
</dbReference>
<name>J9G033_9ZZZZ</name>
<protein>
    <submittedName>
        <fullName evidence="7">4-diphosphocytidyl-2-C-methyl-D-erythritol kinase</fullName>
    </submittedName>
</protein>
<proteinExistence type="predicted"/>
<dbReference type="SUPFAM" id="SSF55060">
    <property type="entry name" value="GHMP Kinase, C-terminal domain"/>
    <property type="match status" value="1"/>
</dbReference>
<dbReference type="InterPro" id="IPR006204">
    <property type="entry name" value="GHMP_kinase_N_dom"/>
</dbReference>
<dbReference type="SUPFAM" id="SSF54211">
    <property type="entry name" value="Ribosomal protein S5 domain 2-like"/>
    <property type="match status" value="1"/>
</dbReference>
<gene>
    <name evidence="7" type="ORF">EVA_11706</name>
</gene>
<keyword evidence="1" id="KW-0808">Transferase</keyword>
<reference evidence="7" key="1">
    <citation type="journal article" date="2012" name="PLoS ONE">
        <title>Gene sets for utilization of primary and secondary nutrition supplies in the distal gut of endangered iberian lynx.</title>
        <authorList>
            <person name="Alcaide M."/>
            <person name="Messina E."/>
            <person name="Richter M."/>
            <person name="Bargiela R."/>
            <person name="Peplies J."/>
            <person name="Huws S.A."/>
            <person name="Newbold C.J."/>
            <person name="Golyshin P.N."/>
            <person name="Simon M.A."/>
            <person name="Lopez G."/>
            <person name="Yakimov M.M."/>
            <person name="Ferrer M."/>
        </authorList>
    </citation>
    <scope>NUCLEOTIDE SEQUENCE</scope>
</reference>
<sequence length="207" mass="22953">MLKALNALKKHYDIPPLDIHLIKSIPFGAGLGGGSSDASHTLKLVNRFCGLGIGNERLERIASTIGADCPFFIRNKPVLAKGIGDQFKPVDLSLDGYYICLVKPNVSVSTAEAYSMVKPAQPEVSLKEVIKQPVERWKDLMVNDFEVSVFSKHPVIKEIKERLYGEGAIYASMSGSGSSLFGIFKEPTRIKEREIFRNCFVWEASFI</sequence>
<evidence type="ECO:0000313" key="7">
    <source>
        <dbReference type="EMBL" id="EJX00189.1"/>
    </source>
</evidence>
<evidence type="ECO:0000259" key="5">
    <source>
        <dbReference type="Pfam" id="PF00288"/>
    </source>
</evidence>
<evidence type="ECO:0000259" key="6">
    <source>
        <dbReference type="Pfam" id="PF08544"/>
    </source>
</evidence>
<keyword evidence="3 7" id="KW-0418">Kinase</keyword>
<feature type="domain" description="GHMP kinase C-terminal" evidence="6">
    <location>
        <begin position="127"/>
        <end position="191"/>
    </location>
</feature>
<dbReference type="InterPro" id="IPR013750">
    <property type="entry name" value="GHMP_kinase_C_dom"/>
</dbReference>
<dbReference type="Gene3D" id="3.30.70.890">
    <property type="entry name" value="GHMP kinase, C-terminal domain"/>
    <property type="match status" value="1"/>
</dbReference>
<dbReference type="PANTHER" id="PTHR43527:SF2">
    <property type="entry name" value="4-DIPHOSPHOCYTIDYL-2-C-METHYL-D-ERYTHRITOL KINASE, CHLOROPLASTIC"/>
    <property type="match status" value="1"/>
</dbReference>
<evidence type="ECO:0000256" key="3">
    <source>
        <dbReference type="ARBA" id="ARBA00022777"/>
    </source>
</evidence>
<dbReference type="GO" id="GO:0050515">
    <property type="term" value="F:4-(cytidine 5'-diphospho)-2-C-methyl-D-erythritol kinase activity"/>
    <property type="evidence" value="ECO:0007669"/>
    <property type="project" value="TreeGrafter"/>
</dbReference>
<accession>J9G033</accession>
<dbReference type="Gene3D" id="3.30.230.10">
    <property type="match status" value="1"/>
</dbReference>
<dbReference type="InterPro" id="IPR014721">
    <property type="entry name" value="Ribsml_uS5_D2-typ_fold_subgr"/>
</dbReference>
<dbReference type="Pfam" id="PF00288">
    <property type="entry name" value="GHMP_kinases_N"/>
    <property type="match status" value="1"/>
</dbReference>
<evidence type="ECO:0000256" key="4">
    <source>
        <dbReference type="ARBA" id="ARBA00022840"/>
    </source>
</evidence>
<dbReference type="AlphaFoldDB" id="J9G033"/>
<keyword evidence="4" id="KW-0067">ATP-binding</keyword>
<dbReference type="GO" id="GO:0005524">
    <property type="term" value="F:ATP binding"/>
    <property type="evidence" value="ECO:0007669"/>
    <property type="project" value="UniProtKB-KW"/>
</dbReference>
<dbReference type="EMBL" id="AMCI01003488">
    <property type="protein sequence ID" value="EJX00189.1"/>
    <property type="molecule type" value="Genomic_DNA"/>
</dbReference>
<feature type="domain" description="GHMP kinase N-terminal" evidence="5">
    <location>
        <begin position="2"/>
        <end position="73"/>
    </location>
</feature>